<dbReference type="Proteomes" id="UP000055048">
    <property type="component" value="Unassembled WGS sequence"/>
</dbReference>
<keyword evidence="2" id="KW-1185">Reference proteome</keyword>
<accession>A0A0V0T2L9</accession>
<comment type="caution">
    <text evidence="1">The sequence shown here is derived from an EMBL/GenBank/DDBJ whole genome shotgun (WGS) entry which is preliminary data.</text>
</comment>
<organism evidence="1 2">
    <name type="scientific">Trichinella murrelli</name>
    <dbReference type="NCBI Taxonomy" id="144512"/>
    <lineage>
        <taxon>Eukaryota</taxon>
        <taxon>Metazoa</taxon>
        <taxon>Ecdysozoa</taxon>
        <taxon>Nematoda</taxon>
        <taxon>Enoplea</taxon>
        <taxon>Dorylaimia</taxon>
        <taxon>Trichinellida</taxon>
        <taxon>Trichinellidae</taxon>
        <taxon>Trichinella</taxon>
    </lineage>
</organism>
<evidence type="ECO:0000313" key="2">
    <source>
        <dbReference type="Proteomes" id="UP000055048"/>
    </source>
</evidence>
<evidence type="ECO:0000313" key="1">
    <source>
        <dbReference type="EMBL" id="KRX33277.1"/>
    </source>
</evidence>
<protein>
    <submittedName>
        <fullName evidence="1">Uncharacterized protein</fullName>
    </submittedName>
</protein>
<dbReference type="EMBL" id="JYDJ01000849">
    <property type="protein sequence ID" value="KRX33277.1"/>
    <property type="molecule type" value="Genomic_DNA"/>
</dbReference>
<proteinExistence type="predicted"/>
<reference evidence="1 2" key="1">
    <citation type="submission" date="2015-01" db="EMBL/GenBank/DDBJ databases">
        <title>Evolution of Trichinella species and genotypes.</title>
        <authorList>
            <person name="Korhonen P.K."/>
            <person name="Edoardo P."/>
            <person name="Giuseppe L.R."/>
            <person name="Gasser R.B."/>
        </authorList>
    </citation>
    <scope>NUCLEOTIDE SEQUENCE [LARGE SCALE GENOMIC DNA]</scope>
    <source>
        <strain evidence="1">ISS417</strain>
    </source>
</reference>
<sequence length="43" mass="5208">MHLLIFDQLLKIFQNAENDKKYFDLIYFNNQQLMKSDSKLSVI</sequence>
<name>A0A0V0T2L9_9BILA</name>
<dbReference type="AlphaFoldDB" id="A0A0V0T2L9"/>
<gene>
    <name evidence="1" type="ORF">T05_16105</name>
</gene>